<accession>A0A521BTJ2</accession>
<organism evidence="1 2">
    <name type="scientific">Saccharicrinis carchari</name>
    <dbReference type="NCBI Taxonomy" id="1168039"/>
    <lineage>
        <taxon>Bacteria</taxon>
        <taxon>Pseudomonadati</taxon>
        <taxon>Bacteroidota</taxon>
        <taxon>Bacteroidia</taxon>
        <taxon>Marinilabiliales</taxon>
        <taxon>Marinilabiliaceae</taxon>
        <taxon>Saccharicrinis</taxon>
    </lineage>
</organism>
<dbReference type="RefSeq" id="WP_221929365.1">
    <property type="nucleotide sequence ID" value="NZ_FXTB01000002.1"/>
</dbReference>
<evidence type="ECO:0008006" key="3">
    <source>
        <dbReference type="Google" id="ProtNLM"/>
    </source>
</evidence>
<reference evidence="1 2" key="1">
    <citation type="submission" date="2017-05" db="EMBL/GenBank/DDBJ databases">
        <authorList>
            <person name="Varghese N."/>
            <person name="Submissions S."/>
        </authorList>
    </citation>
    <scope>NUCLEOTIDE SEQUENCE [LARGE SCALE GENOMIC DNA]</scope>
    <source>
        <strain evidence="1 2">DSM 27040</strain>
    </source>
</reference>
<name>A0A521BTJ2_SACCC</name>
<evidence type="ECO:0000313" key="2">
    <source>
        <dbReference type="Proteomes" id="UP000319040"/>
    </source>
</evidence>
<dbReference type="InterPro" id="IPR011330">
    <property type="entry name" value="Glyco_hydro/deAcase_b/a-brl"/>
</dbReference>
<keyword evidence="2" id="KW-1185">Reference proteome</keyword>
<dbReference type="AlphaFoldDB" id="A0A521BTJ2"/>
<dbReference type="GO" id="GO:0005975">
    <property type="term" value="P:carbohydrate metabolic process"/>
    <property type="evidence" value="ECO:0007669"/>
    <property type="project" value="InterPro"/>
</dbReference>
<dbReference type="Gene3D" id="3.20.20.370">
    <property type="entry name" value="Glycoside hydrolase/deacetylase"/>
    <property type="match status" value="1"/>
</dbReference>
<gene>
    <name evidence="1" type="ORF">SAMN06265379_10240</name>
</gene>
<protein>
    <recommendedName>
        <fullName evidence="3">Polysaccharide (De)acetylase</fullName>
    </recommendedName>
</protein>
<proteinExistence type="predicted"/>
<dbReference type="EMBL" id="FXTB01000002">
    <property type="protein sequence ID" value="SMO50031.1"/>
    <property type="molecule type" value="Genomic_DNA"/>
</dbReference>
<dbReference type="SUPFAM" id="SSF88713">
    <property type="entry name" value="Glycoside hydrolase/deacetylase"/>
    <property type="match status" value="1"/>
</dbReference>
<sequence>MIGKIISPSVQRDISNMPGFRTKRKLVVIESDDWGSIRMPNNKVFDKLIDAGIDLNDEGFRFNKYDSLATTEDLTRLFDLLSSHKDAAGRPAVFTPVAVVANPDFDKIRDNKFKTYHYEPFTDTLKKYPGCELSFKLWQEGIRKGIFVPQFHGREHLNVMPWLKALRLGHKNSHLAFDNRMWGISTANDRDIRLEFQAAFDFIDPQDIQYQKEVIKSGLDLFEELLGYRATFFVPPNGPFSKQLEPVCVESGIKYLSASKIQTEPLGNGKSRKRIHWPGQKSSSGLSYLTRNCFFEPSDVGKDWVSSCLNEISSAFKWRKPAVISTHRVNYIGALHIQNRENGLKQLNTLLTQMITRWPDVEFVTSEELGRIVTGRT</sequence>
<evidence type="ECO:0000313" key="1">
    <source>
        <dbReference type="EMBL" id="SMO50031.1"/>
    </source>
</evidence>
<dbReference type="Proteomes" id="UP000319040">
    <property type="component" value="Unassembled WGS sequence"/>
</dbReference>